<accession>A0A2G6KB04</accession>
<name>A0A2G6KB04_9BACT</name>
<organism evidence="1 2">
    <name type="scientific">candidate division KSB3 bacterium</name>
    <dbReference type="NCBI Taxonomy" id="2044937"/>
    <lineage>
        <taxon>Bacteria</taxon>
        <taxon>candidate division KSB3</taxon>
    </lineage>
</organism>
<proteinExistence type="predicted"/>
<gene>
    <name evidence="1" type="ORF">CSA56_15160</name>
</gene>
<evidence type="ECO:0000313" key="2">
    <source>
        <dbReference type="Proteomes" id="UP000230821"/>
    </source>
</evidence>
<reference evidence="1 2" key="1">
    <citation type="submission" date="2017-10" db="EMBL/GenBank/DDBJ databases">
        <title>Novel microbial diversity and functional potential in the marine mammal oral microbiome.</title>
        <authorList>
            <person name="Dudek N.K."/>
            <person name="Sun C.L."/>
            <person name="Burstein D."/>
            <person name="Kantor R.S."/>
            <person name="Aliaga Goltsman D.S."/>
            <person name="Bik E.M."/>
            <person name="Thomas B.C."/>
            <person name="Banfield J.F."/>
            <person name="Relman D.A."/>
        </authorList>
    </citation>
    <scope>NUCLEOTIDE SEQUENCE [LARGE SCALE GENOMIC DNA]</scope>
    <source>
        <strain evidence="1">DOLJORAL78_47_16</strain>
    </source>
</reference>
<protein>
    <submittedName>
        <fullName evidence="1">Uncharacterized protein</fullName>
    </submittedName>
</protein>
<comment type="caution">
    <text evidence="1">The sequence shown here is derived from an EMBL/GenBank/DDBJ whole genome shotgun (WGS) entry which is preliminary data.</text>
</comment>
<dbReference type="Proteomes" id="UP000230821">
    <property type="component" value="Unassembled WGS sequence"/>
</dbReference>
<dbReference type="AlphaFoldDB" id="A0A2G6KB04"/>
<sequence length="84" mass="9944">MFLTVLMYLAWPVFISLLNFFQTYPEKQQEAKLLLLSMFFSVWRRFLDENMRACKEGEEIRPVYSVKEHAPFTLSTSDDGSEEP</sequence>
<evidence type="ECO:0000313" key="1">
    <source>
        <dbReference type="EMBL" id="PIE32540.1"/>
    </source>
</evidence>
<dbReference type="EMBL" id="PDSK01000112">
    <property type="protein sequence ID" value="PIE32540.1"/>
    <property type="molecule type" value="Genomic_DNA"/>
</dbReference>